<accession>A0A4Z0H0E3</accession>
<evidence type="ECO:0000256" key="3">
    <source>
        <dbReference type="ARBA" id="ARBA00022691"/>
    </source>
</evidence>
<reference evidence="4 5" key="1">
    <citation type="journal article" date="2003" name="Int. J. Syst. Evol. Microbiol.">
        <title>Halobacillus salinus sp. nov., isolated from a salt lake on the coast of the East Sea in Korea.</title>
        <authorList>
            <person name="Yoon J.H."/>
            <person name="Kang K.H."/>
            <person name="Park Y.H."/>
        </authorList>
    </citation>
    <scope>NUCLEOTIDE SEQUENCE [LARGE SCALE GENOMIC DNA]</scope>
    <source>
        <strain evidence="4 5">HSL-3</strain>
    </source>
</reference>
<evidence type="ECO:0000256" key="2">
    <source>
        <dbReference type="ARBA" id="ARBA00022679"/>
    </source>
</evidence>
<keyword evidence="1 4" id="KW-0489">Methyltransferase</keyword>
<keyword evidence="2 4" id="KW-0808">Transferase</keyword>
<dbReference type="GO" id="GO:0008171">
    <property type="term" value="F:O-methyltransferase activity"/>
    <property type="evidence" value="ECO:0007669"/>
    <property type="project" value="InterPro"/>
</dbReference>
<dbReference type="GO" id="GO:0008757">
    <property type="term" value="F:S-adenosylmethionine-dependent methyltransferase activity"/>
    <property type="evidence" value="ECO:0007669"/>
    <property type="project" value="TreeGrafter"/>
</dbReference>
<evidence type="ECO:0000313" key="5">
    <source>
        <dbReference type="Proteomes" id="UP000297982"/>
    </source>
</evidence>
<dbReference type="EMBL" id="SRJC01000001">
    <property type="protein sequence ID" value="TGB03898.1"/>
    <property type="molecule type" value="Genomic_DNA"/>
</dbReference>
<gene>
    <name evidence="4" type="ORF">E4663_02505</name>
</gene>
<comment type="caution">
    <text evidence="4">The sequence shown here is derived from an EMBL/GenBank/DDBJ whole genome shotgun (WGS) entry which is preliminary data.</text>
</comment>
<dbReference type="Pfam" id="PF01596">
    <property type="entry name" value="Methyltransf_3"/>
    <property type="match status" value="1"/>
</dbReference>
<dbReference type="PROSITE" id="PS51682">
    <property type="entry name" value="SAM_OMT_I"/>
    <property type="match status" value="1"/>
</dbReference>
<organism evidence="4 5">
    <name type="scientific">Halobacillus salinus</name>
    <dbReference type="NCBI Taxonomy" id="192814"/>
    <lineage>
        <taxon>Bacteria</taxon>
        <taxon>Bacillati</taxon>
        <taxon>Bacillota</taxon>
        <taxon>Bacilli</taxon>
        <taxon>Bacillales</taxon>
        <taxon>Bacillaceae</taxon>
        <taxon>Halobacillus</taxon>
    </lineage>
</organism>
<proteinExistence type="predicted"/>
<dbReference type="PANTHER" id="PTHR10509:SF14">
    <property type="entry name" value="CAFFEOYL-COA O-METHYLTRANSFERASE 3-RELATED"/>
    <property type="match status" value="1"/>
</dbReference>
<dbReference type="Gene3D" id="3.40.50.150">
    <property type="entry name" value="Vaccinia Virus protein VP39"/>
    <property type="match status" value="1"/>
</dbReference>
<dbReference type="Proteomes" id="UP000297982">
    <property type="component" value="Unassembled WGS sequence"/>
</dbReference>
<dbReference type="STRING" id="192814.GCA_900166575_00813"/>
<keyword evidence="5" id="KW-1185">Reference proteome</keyword>
<name>A0A4Z0H0E3_9BACI</name>
<dbReference type="RefSeq" id="WP_135326583.1">
    <property type="nucleotide sequence ID" value="NZ_SRJC01000001.1"/>
</dbReference>
<dbReference type="GO" id="GO:0032259">
    <property type="term" value="P:methylation"/>
    <property type="evidence" value="ECO:0007669"/>
    <property type="project" value="UniProtKB-KW"/>
</dbReference>
<protein>
    <submittedName>
        <fullName evidence="4">O-methyltransferase</fullName>
    </submittedName>
</protein>
<keyword evidence="3" id="KW-0949">S-adenosyl-L-methionine</keyword>
<dbReference type="InterPro" id="IPR002935">
    <property type="entry name" value="SAM_O-MeTrfase"/>
</dbReference>
<dbReference type="AlphaFoldDB" id="A0A4Z0H0E3"/>
<dbReference type="InterPro" id="IPR029063">
    <property type="entry name" value="SAM-dependent_MTases_sf"/>
</dbReference>
<dbReference type="PANTHER" id="PTHR10509">
    <property type="entry name" value="O-METHYLTRANSFERASE-RELATED"/>
    <property type="match status" value="1"/>
</dbReference>
<dbReference type="SUPFAM" id="SSF53335">
    <property type="entry name" value="S-adenosyl-L-methionine-dependent methyltransferases"/>
    <property type="match status" value="1"/>
</dbReference>
<dbReference type="CDD" id="cd02440">
    <property type="entry name" value="AdoMet_MTases"/>
    <property type="match status" value="1"/>
</dbReference>
<sequence>MNSPKTWHEFDQYTTDKLISYDPVLENVLQTNAEEGLPSINVSPVEGKMLHMIASLSKAKNILEVGTLGGYSTIWLARALPDDGQLVSLEYSAKHAEVAKRNLKKARLDDKVEILIGAAIETFPQLPEKGFHDFDFVFIDADKQNNSRYVEEALKLSHPGTCIVVDNVVRNGAVLDSDHEDESVQGIRQMFDYLSDHPSIESTAIQTVGSKGYDGFLIAIVK</sequence>
<evidence type="ECO:0000313" key="4">
    <source>
        <dbReference type="EMBL" id="TGB03898.1"/>
    </source>
</evidence>
<dbReference type="InterPro" id="IPR050362">
    <property type="entry name" value="Cation-dep_OMT"/>
</dbReference>
<evidence type="ECO:0000256" key="1">
    <source>
        <dbReference type="ARBA" id="ARBA00022603"/>
    </source>
</evidence>